<dbReference type="EMBL" id="QJKJ01015996">
    <property type="protein sequence ID" value="RDX61664.1"/>
    <property type="molecule type" value="Genomic_DNA"/>
</dbReference>
<gene>
    <name evidence="2" type="ORF">CR513_60087</name>
</gene>
<dbReference type="GO" id="GO:0006952">
    <property type="term" value="P:defense response"/>
    <property type="evidence" value="ECO:0007669"/>
    <property type="project" value="UniProtKB-KW"/>
</dbReference>
<dbReference type="PANTHER" id="PTHR36766">
    <property type="entry name" value="PLANT BROAD-SPECTRUM MILDEW RESISTANCE PROTEIN RPW8"/>
    <property type="match status" value="1"/>
</dbReference>
<sequence length="252" mass="29024">MMTARSNGHQKITVHDLANVLVARKKSSDSDNYYYSNHFVILHDFLRELTIYQNTQEPIEQRKRLITDINDNKDGVLNRIPIRSQSEHCLFQLYPLPEYMEKMSEVKVLFVTNCGFYPSKLDNFKLLDSVFKLKRIRLEQISVPNLGTRAFENGTIPVSYSFPNLVELNVVYSKDMVGMPAGVCDLTPLKKLRIRDSIGNLSKVRLLDISKCTNLKSLPKDINNLRNLYMTSCARCELPYPADNLENLKVVM</sequence>
<dbReference type="Proteomes" id="UP000257109">
    <property type="component" value="Unassembled WGS sequence"/>
</dbReference>
<dbReference type="OrthoDB" id="2016095at2759"/>
<keyword evidence="3" id="KW-1185">Reference proteome</keyword>
<dbReference type="PANTHER" id="PTHR36766:SF3">
    <property type="entry name" value="RPW8 DOMAIN-CONTAINING PROTEIN"/>
    <property type="match status" value="1"/>
</dbReference>
<accession>A0A371E6K4</accession>
<keyword evidence="1" id="KW-0611">Plant defense</keyword>
<dbReference type="InterPro" id="IPR032675">
    <property type="entry name" value="LRR_dom_sf"/>
</dbReference>
<organism evidence="2 3">
    <name type="scientific">Mucuna pruriens</name>
    <name type="common">Velvet bean</name>
    <name type="synonym">Dolichos pruriens</name>
    <dbReference type="NCBI Taxonomy" id="157652"/>
    <lineage>
        <taxon>Eukaryota</taxon>
        <taxon>Viridiplantae</taxon>
        <taxon>Streptophyta</taxon>
        <taxon>Embryophyta</taxon>
        <taxon>Tracheophyta</taxon>
        <taxon>Spermatophyta</taxon>
        <taxon>Magnoliopsida</taxon>
        <taxon>eudicotyledons</taxon>
        <taxon>Gunneridae</taxon>
        <taxon>Pentapetalae</taxon>
        <taxon>rosids</taxon>
        <taxon>fabids</taxon>
        <taxon>Fabales</taxon>
        <taxon>Fabaceae</taxon>
        <taxon>Papilionoideae</taxon>
        <taxon>50 kb inversion clade</taxon>
        <taxon>NPAAA clade</taxon>
        <taxon>indigoferoid/millettioid clade</taxon>
        <taxon>Phaseoleae</taxon>
        <taxon>Mucuna</taxon>
    </lineage>
</organism>
<proteinExistence type="predicted"/>
<reference evidence="2" key="1">
    <citation type="submission" date="2018-05" db="EMBL/GenBank/DDBJ databases">
        <title>Draft genome of Mucuna pruriens seed.</title>
        <authorList>
            <person name="Nnadi N.E."/>
            <person name="Vos R."/>
            <person name="Hasami M.H."/>
            <person name="Devisetty U.K."/>
            <person name="Aguiy J.C."/>
        </authorList>
    </citation>
    <scope>NUCLEOTIDE SEQUENCE [LARGE SCALE GENOMIC DNA]</scope>
    <source>
        <strain evidence="2">JCA_2017</strain>
    </source>
</reference>
<evidence type="ECO:0000256" key="1">
    <source>
        <dbReference type="ARBA" id="ARBA00022821"/>
    </source>
</evidence>
<evidence type="ECO:0000313" key="2">
    <source>
        <dbReference type="EMBL" id="RDX61664.1"/>
    </source>
</evidence>
<dbReference type="SUPFAM" id="SSF52047">
    <property type="entry name" value="RNI-like"/>
    <property type="match status" value="1"/>
</dbReference>
<comment type="caution">
    <text evidence="2">The sequence shown here is derived from an EMBL/GenBank/DDBJ whole genome shotgun (WGS) entry which is preliminary data.</text>
</comment>
<protein>
    <submittedName>
        <fullName evidence="2">Disease resistance protein</fullName>
    </submittedName>
</protein>
<dbReference type="AlphaFoldDB" id="A0A371E6K4"/>
<dbReference type="Gene3D" id="3.80.10.10">
    <property type="entry name" value="Ribonuclease Inhibitor"/>
    <property type="match status" value="1"/>
</dbReference>
<name>A0A371E6K4_MUCPR</name>
<dbReference type="STRING" id="157652.A0A371E6K4"/>
<evidence type="ECO:0000313" key="3">
    <source>
        <dbReference type="Proteomes" id="UP000257109"/>
    </source>
</evidence>